<organism evidence="7 10">
    <name type="scientific">Halanaeroarchaeum sulfurireducens</name>
    <dbReference type="NCBI Taxonomy" id="1604004"/>
    <lineage>
        <taxon>Archaea</taxon>
        <taxon>Methanobacteriati</taxon>
        <taxon>Methanobacteriota</taxon>
        <taxon>Stenosarchaea group</taxon>
        <taxon>Halobacteria</taxon>
        <taxon>Halobacteriales</taxon>
        <taxon>Halobacteriaceae</taxon>
        <taxon>Halanaeroarchaeum</taxon>
    </lineage>
</organism>
<dbReference type="KEGG" id="hsu:HLASF_1988"/>
<dbReference type="Proteomes" id="UP000069906">
    <property type="component" value="Chromosome"/>
</dbReference>
<dbReference type="PANTHER" id="PTHR38480">
    <property type="entry name" value="SLR0254 PROTEIN"/>
    <property type="match status" value="1"/>
</dbReference>
<feature type="transmembrane region" description="Helical" evidence="5">
    <location>
        <begin position="59"/>
        <end position="84"/>
    </location>
</feature>
<evidence type="ECO:0000256" key="2">
    <source>
        <dbReference type="ARBA" id="ARBA00022692"/>
    </source>
</evidence>
<accession>A0A0F7PE19</accession>
<keyword evidence="10" id="KW-1185">Reference proteome</keyword>
<dbReference type="HOGENOM" id="CLU_053152_7_0_2"/>
<evidence type="ECO:0000313" key="9">
    <source>
        <dbReference type="Proteomes" id="UP000060390"/>
    </source>
</evidence>
<dbReference type="Proteomes" id="UP000060390">
    <property type="component" value="Chromosome"/>
</dbReference>
<dbReference type="PATRIC" id="fig|1604004.4.peg.2085"/>
<name>A0A0F7PE19_9EURY</name>
<evidence type="ECO:0000259" key="6">
    <source>
        <dbReference type="Pfam" id="PF06271"/>
    </source>
</evidence>
<evidence type="ECO:0000256" key="5">
    <source>
        <dbReference type="SAM" id="Phobius"/>
    </source>
</evidence>
<feature type="transmembrane region" description="Helical" evidence="5">
    <location>
        <begin position="31"/>
        <end position="52"/>
    </location>
</feature>
<dbReference type="PANTHER" id="PTHR38480:SF1">
    <property type="entry name" value="SLR0254 PROTEIN"/>
    <property type="match status" value="1"/>
</dbReference>
<evidence type="ECO:0000313" key="8">
    <source>
        <dbReference type="EMBL" id="ALG82849.1"/>
    </source>
</evidence>
<evidence type="ECO:0000256" key="3">
    <source>
        <dbReference type="ARBA" id="ARBA00022989"/>
    </source>
</evidence>
<keyword evidence="3 5" id="KW-1133">Transmembrane helix</keyword>
<dbReference type="KEGG" id="hsf:HLASA_1974"/>
<sequence>MTTYTSGHGSAQAGDTDIVGARALAQIVDGIVSLITFGIVAAGVGALLGGFASGHRSALATILAVGPIAMVLGTLVGGLVPVLLEWAWNGETVGKRLVGIRVVSLDGGPVGLGAALTRNLFAAVDGAFFYLVGLAAMSTSSDRQRIGDRVAGTVVVRR</sequence>
<evidence type="ECO:0000256" key="1">
    <source>
        <dbReference type="ARBA" id="ARBA00004141"/>
    </source>
</evidence>
<dbReference type="AlphaFoldDB" id="A0A0F7PE19"/>
<dbReference type="OrthoDB" id="288430at2157"/>
<dbReference type="GO" id="GO:0016020">
    <property type="term" value="C:membrane"/>
    <property type="evidence" value="ECO:0007669"/>
    <property type="project" value="UniProtKB-SubCell"/>
</dbReference>
<feature type="transmembrane region" description="Helical" evidence="5">
    <location>
        <begin position="120"/>
        <end position="139"/>
    </location>
</feature>
<dbReference type="EMBL" id="CP008874">
    <property type="protein sequence ID" value="AKH98455.1"/>
    <property type="molecule type" value="Genomic_DNA"/>
</dbReference>
<dbReference type="InterPro" id="IPR010432">
    <property type="entry name" value="RDD"/>
</dbReference>
<dbReference type="RefSeq" id="WP_050049118.1">
    <property type="nucleotide sequence ID" value="NZ_CP008874.1"/>
</dbReference>
<comment type="subcellular location">
    <subcellularLocation>
        <location evidence="1">Membrane</location>
        <topology evidence="1">Multi-pass membrane protein</topology>
    </subcellularLocation>
</comment>
<keyword evidence="2 5" id="KW-0812">Transmembrane</keyword>
<reference evidence="8 9" key="3">
    <citation type="journal article" date="2016" name="Stand. Genomic Sci.">
        <title>Complete genome sequence of 'Halanaeroarchaeum sulfurireducens' M27-SA2, a sulfur-reducing and acetate-oxidizing haloarchaeon from the deep-sea hypersaline anoxic lake Medee.</title>
        <authorList>
            <person name="Messina E."/>
            <person name="Sorokin D.Y."/>
            <person name="Kublanov I.V."/>
            <person name="Toshchakov S."/>
            <person name="Lopatina A."/>
            <person name="Arcadi E."/>
            <person name="Smedile F."/>
            <person name="La Spada G."/>
            <person name="La Cono V."/>
            <person name="Yakimov M.M."/>
        </authorList>
    </citation>
    <scope>NUCLEOTIDE SEQUENCE [LARGE SCALE GENOMIC DNA]</scope>
    <source>
        <strain evidence="8 9">M27-SA2</strain>
    </source>
</reference>
<protein>
    <submittedName>
        <fullName evidence="7">RDD domain-containing protein</fullName>
    </submittedName>
</protein>
<dbReference type="Pfam" id="PF06271">
    <property type="entry name" value="RDD"/>
    <property type="match status" value="1"/>
</dbReference>
<reference evidence="9" key="2">
    <citation type="submission" date="2015-05" db="EMBL/GenBank/DDBJ databases">
        <title>Complete genome sequence of Halanaeroarchaeum sulfurireducens type strain M27-SA2, a sulfate-reducer haloarchaeon from marine anoxic lake Medee.</title>
        <authorList>
            <person name="Messina E."/>
            <person name="Kublanov I.V."/>
            <person name="Toshchakov S."/>
            <person name="Arcadi E."/>
            <person name="La Spada G."/>
            <person name="La Cono V."/>
            <person name="Yakimov M.M."/>
        </authorList>
    </citation>
    <scope>NUCLEOTIDE SEQUENCE [LARGE SCALE GENOMIC DNA]</scope>
    <source>
        <strain evidence="9">M27-SA2</strain>
    </source>
</reference>
<evidence type="ECO:0000313" key="10">
    <source>
        <dbReference type="Proteomes" id="UP000069906"/>
    </source>
</evidence>
<evidence type="ECO:0000313" key="7">
    <source>
        <dbReference type="EMBL" id="AKH98455.1"/>
    </source>
</evidence>
<dbReference type="STRING" id="1604004.HLASA_1974"/>
<dbReference type="EMBL" id="CP011564">
    <property type="protein sequence ID" value="ALG82849.1"/>
    <property type="molecule type" value="Genomic_DNA"/>
</dbReference>
<keyword evidence="4 5" id="KW-0472">Membrane</keyword>
<gene>
    <name evidence="8" type="ORF">HLASA_1974</name>
    <name evidence="7" type="ORF">HLASF_1988</name>
</gene>
<feature type="domain" description="RDD" evidence="6">
    <location>
        <begin position="19"/>
        <end position="152"/>
    </location>
</feature>
<reference evidence="7 10" key="1">
    <citation type="journal article" date="2015" name="ISME J.">
        <title>Elemental sulfur and acetate can support life of a novel strictly anaerobic haloarchaeon.</title>
        <authorList>
            <person name="Sorokin D.Y."/>
            <person name="Kublanov I.V."/>
            <person name="Gavrilov S.N."/>
            <person name="Rojo D."/>
            <person name="Roman P."/>
            <person name="Golyshin P.N."/>
            <person name="Slepak V.Z."/>
            <person name="Smedile F."/>
            <person name="Ferrer M."/>
            <person name="Messina E."/>
            <person name="La Cono V."/>
            <person name="Yakimov M.M."/>
        </authorList>
    </citation>
    <scope>NUCLEOTIDE SEQUENCE [LARGE SCALE GENOMIC DNA]</scope>
    <source>
        <strain evidence="7 10">HSR2</strain>
    </source>
</reference>
<evidence type="ECO:0000256" key="4">
    <source>
        <dbReference type="ARBA" id="ARBA00023136"/>
    </source>
</evidence>
<dbReference type="GeneID" id="26011310"/>
<proteinExistence type="predicted"/>